<dbReference type="EMBL" id="DVOR01000010">
    <property type="protein sequence ID" value="HIV08548.1"/>
    <property type="molecule type" value="Genomic_DNA"/>
</dbReference>
<accession>A0A9D1T2R6</accession>
<dbReference type="PROSITE" id="PS00523">
    <property type="entry name" value="SULFATASE_1"/>
    <property type="match status" value="1"/>
</dbReference>
<proteinExistence type="inferred from homology"/>
<protein>
    <submittedName>
        <fullName evidence="6">Sulfatase</fullName>
    </submittedName>
</protein>
<feature type="region of interest" description="Disordered" evidence="3">
    <location>
        <begin position="291"/>
        <end position="322"/>
    </location>
</feature>
<gene>
    <name evidence="6" type="ORF">IAC79_00335</name>
</gene>
<reference evidence="6" key="1">
    <citation type="submission" date="2020-10" db="EMBL/GenBank/DDBJ databases">
        <authorList>
            <person name="Gilroy R."/>
        </authorList>
    </citation>
    <scope>NUCLEOTIDE SEQUENCE</scope>
    <source>
        <strain evidence="6">35461</strain>
    </source>
</reference>
<dbReference type="PANTHER" id="PTHR43108:SF6">
    <property type="entry name" value="N-SULPHOGLUCOSAMINE SULPHOHYDROLASE"/>
    <property type="match status" value="1"/>
</dbReference>
<evidence type="ECO:0000313" key="6">
    <source>
        <dbReference type="EMBL" id="HIV08548.1"/>
    </source>
</evidence>
<feature type="domain" description="N-sulphoglucosamine sulphohydrolase C-terminal" evidence="5">
    <location>
        <begin position="381"/>
        <end position="532"/>
    </location>
</feature>
<dbReference type="Gene3D" id="3.40.720.10">
    <property type="entry name" value="Alkaline Phosphatase, subunit A"/>
    <property type="match status" value="1"/>
</dbReference>
<feature type="chain" id="PRO_5038359476" evidence="4">
    <location>
        <begin position="24"/>
        <end position="557"/>
    </location>
</feature>
<keyword evidence="2" id="KW-0378">Hydrolase</keyword>
<sequence length="557" mass="63116">MTNRRDFLKAAGCGLALTAAAGAAPLALAQAAAGKKRPNILFIMTDDHAAHAIGAYGSRINKTPGIDRLAKEGALFQDVFVTNSICTPSRACIMTGMYSCKNGVPVFNDISPKIKTVGGTLRDSGYYTALLGKWHMGGPQTVRDTDWDRWAIYQNQGQYFDPYFFTKPEKCPPTAKDHFANGRITFPGEYATDNLTRVTQGVIDEALAQGKPFFVAMLHKAPHRNWLPEPKYRDAFRKLTLADIPPPDTLFDDHQGRATPIGRTAMTLEHHMRIEADLKLTEYFTQGGQFPGVDPQQYKTGESRNRWPKEIRDDAALPDAERERRRRERIKLSYLRYMQDYLGCVQSVDDSVGQMLDYLKQKGIDQDTIVIYTADQGFFLGDHGLYDKRLMLEESLKMPFLLRWPAAVKPGQVNTDIITNVDFASLFCDAAGAPRPDNYQGRSFLPNVTTGTPKDWRQSFYYRYYIEGGEHNTPAQYGVRTHRYKLIHYYKQDEWELFDLKKDPEELTNRYADPAYANVVAALKVELYRLKAEVGDADQFYHSGEYAPAQPIKADIF</sequence>
<comment type="caution">
    <text evidence="6">The sequence shown here is derived from an EMBL/GenBank/DDBJ whole genome shotgun (WGS) entry which is preliminary data.</text>
</comment>
<dbReference type="InterPro" id="IPR006311">
    <property type="entry name" value="TAT_signal"/>
</dbReference>
<dbReference type="PROSITE" id="PS51318">
    <property type="entry name" value="TAT"/>
    <property type="match status" value="1"/>
</dbReference>
<evidence type="ECO:0000256" key="2">
    <source>
        <dbReference type="ARBA" id="ARBA00022801"/>
    </source>
</evidence>
<evidence type="ECO:0000259" key="5">
    <source>
        <dbReference type="Pfam" id="PF16347"/>
    </source>
</evidence>
<organism evidence="6 7">
    <name type="scientific">Candidatus Spyradenecus faecavium</name>
    <dbReference type="NCBI Taxonomy" id="2840947"/>
    <lineage>
        <taxon>Bacteria</taxon>
        <taxon>Pseudomonadati</taxon>
        <taxon>Lentisphaerota</taxon>
        <taxon>Lentisphaeria</taxon>
        <taxon>Lentisphaerales</taxon>
        <taxon>Lentisphaeraceae</taxon>
        <taxon>Lentisphaeraceae incertae sedis</taxon>
        <taxon>Candidatus Spyradenecus</taxon>
    </lineage>
</organism>
<dbReference type="InterPro" id="IPR024607">
    <property type="entry name" value="Sulfatase_CS"/>
</dbReference>
<evidence type="ECO:0000256" key="3">
    <source>
        <dbReference type="SAM" id="MobiDB-lite"/>
    </source>
</evidence>
<dbReference type="AlphaFoldDB" id="A0A9D1T2R6"/>
<dbReference type="InterPro" id="IPR032506">
    <property type="entry name" value="SGSH_C"/>
</dbReference>
<dbReference type="InterPro" id="IPR017850">
    <property type="entry name" value="Alkaline_phosphatase_core_sf"/>
</dbReference>
<name>A0A9D1T2R6_9BACT</name>
<dbReference type="CDD" id="cd16031">
    <property type="entry name" value="G6S_like"/>
    <property type="match status" value="1"/>
</dbReference>
<evidence type="ECO:0000256" key="1">
    <source>
        <dbReference type="ARBA" id="ARBA00008779"/>
    </source>
</evidence>
<comment type="similarity">
    <text evidence="1">Belongs to the sulfatase family.</text>
</comment>
<reference evidence="6" key="2">
    <citation type="journal article" date="2021" name="PeerJ">
        <title>Extensive microbial diversity within the chicken gut microbiome revealed by metagenomics and culture.</title>
        <authorList>
            <person name="Gilroy R."/>
            <person name="Ravi A."/>
            <person name="Getino M."/>
            <person name="Pursley I."/>
            <person name="Horton D.L."/>
            <person name="Alikhan N.F."/>
            <person name="Baker D."/>
            <person name="Gharbi K."/>
            <person name="Hall N."/>
            <person name="Watson M."/>
            <person name="Adriaenssens E.M."/>
            <person name="Foster-Nyarko E."/>
            <person name="Jarju S."/>
            <person name="Secka A."/>
            <person name="Antonio M."/>
            <person name="Oren A."/>
            <person name="Chaudhuri R.R."/>
            <person name="La Ragione R."/>
            <person name="Hildebrand F."/>
            <person name="Pallen M.J."/>
        </authorList>
    </citation>
    <scope>NUCLEOTIDE SEQUENCE</scope>
    <source>
        <strain evidence="6">35461</strain>
    </source>
</reference>
<feature type="compositionally biased region" description="Basic and acidic residues" evidence="3">
    <location>
        <begin position="301"/>
        <end position="322"/>
    </location>
</feature>
<keyword evidence="4" id="KW-0732">Signal</keyword>
<dbReference type="Proteomes" id="UP000886845">
    <property type="component" value="Unassembled WGS sequence"/>
</dbReference>
<feature type="signal peptide" evidence="4">
    <location>
        <begin position="1"/>
        <end position="23"/>
    </location>
</feature>
<dbReference type="Pfam" id="PF16347">
    <property type="entry name" value="SGSH_C"/>
    <property type="match status" value="1"/>
</dbReference>
<dbReference type="SUPFAM" id="SSF53649">
    <property type="entry name" value="Alkaline phosphatase-like"/>
    <property type="match status" value="1"/>
</dbReference>
<evidence type="ECO:0000256" key="4">
    <source>
        <dbReference type="SAM" id="SignalP"/>
    </source>
</evidence>
<dbReference type="PANTHER" id="PTHR43108">
    <property type="entry name" value="N-ACETYLGLUCOSAMINE-6-SULFATASE FAMILY MEMBER"/>
    <property type="match status" value="1"/>
</dbReference>
<dbReference type="GO" id="GO:0016787">
    <property type="term" value="F:hydrolase activity"/>
    <property type="evidence" value="ECO:0007669"/>
    <property type="project" value="UniProtKB-KW"/>
</dbReference>
<evidence type="ECO:0000313" key="7">
    <source>
        <dbReference type="Proteomes" id="UP000886845"/>
    </source>
</evidence>